<reference evidence="3 4" key="1">
    <citation type="submission" date="2022-12" db="EMBL/GenBank/DDBJ databases">
        <title>Chromosome-level genome of Tegillarca granosa.</title>
        <authorList>
            <person name="Kim J."/>
        </authorList>
    </citation>
    <scope>NUCLEOTIDE SEQUENCE [LARGE SCALE GENOMIC DNA]</scope>
    <source>
        <strain evidence="3">Teg-2019</strain>
        <tissue evidence="3">Adductor muscle</tissue>
    </source>
</reference>
<dbReference type="PANTHER" id="PTHR44252:SF3">
    <property type="entry name" value="D-ERYTHRULOSE REDUCTASE-RELATED"/>
    <property type="match status" value="1"/>
</dbReference>
<dbReference type="EMBL" id="JARBDR010000337">
    <property type="protein sequence ID" value="KAJ8314858.1"/>
    <property type="molecule type" value="Genomic_DNA"/>
</dbReference>
<evidence type="ECO:0008006" key="5">
    <source>
        <dbReference type="Google" id="ProtNLM"/>
    </source>
</evidence>
<evidence type="ECO:0000313" key="3">
    <source>
        <dbReference type="EMBL" id="KAJ8314858.1"/>
    </source>
</evidence>
<dbReference type="InterPro" id="IPR051737">
    <property type="entry name" value="L-xylulose/Carbonyl_redctase"/>
</dbReference>
<organism evidence="3 4">
    <name type="scientific">Tegillarca granosa</name>
    <name type="common">Malaysian cockle</name>
    <name type="synonym">Anadara granosa</name>
    <dbReference type="NCBI Taxonomy" id="220873"/>
    <lineage>
        <taxon>Eukaryota</taxon>
        <taxon>Metazoa</taxon>
        <taxon>Spiralia</taxon>
        <taxon>Lophotrochozoa</taxon>
        <taxon>Mollusca</taxon>
        <taxon>Bivalvia</taxon>
        <taxon>Autobranchia</taxon>
        <taxon>Pteriomorphia</taxon>
        <taxon>Arcoida</taxon>
        <taxon>Arcoidea</taxon>
        <taxon>Arcidae</taxon>
        <taxon>Tegillarca</taxon>
    </lineage>
</organism>
<accession>A0ABQ9FBZ6</accession>
<evidence type="ECO:0000313" key="4">
    <source>
        <dbReference type="Proteomes" id="UP001217089"/>
    </source>
</evidence>
<dbReference type="Gene3D" id="3.40.50.720">
    <property type="entry name" value="NAD(P)-binding Rossmann-like Domain"/>
    <property type="match status" value="1"/>
</dbReference>
<sequence>MAAYDFKGKRALVTGGSRGIVDAGAEVFAVAKTQANLDKLKSEIPSVNIIAVDLADWETTRQAVEKVGNIDLLASLDKSLDVNLKAAFNVSQIVARDMIKRSCQEVRLLICQA</sequence>
<protein>
    <recommendedName>
        <fullName evidence="5">L-xylulose reductase</fullName>
    </recommendedName>
</protein>
<proteinExistence type="inferred from homology"/>
<gene>
    <name evidence="3" type="ORF">KUTeg_007008</name>
</gene>
<dbReference type="SUPFAM" id="SSF51735">
    <property type="entry name" value="NAD(P)-binding Rossmann-fold domains"/>
    <property type="match status" value="1"/>
</dbReference>
<dbReference type="Proteomes" id="UP001217089">
    <property type="component" value="Unassembled WGS sequence"/>
</dbReference>
<keyword evidence="4" id="KW-1185">Reference proteome</keyword>
<evidence type="ECO:0000256" key="1">
    <source>
        <dbReference type="ARBA" id="ARBA00006484"/>
    </source>
</evidence>
<keyword evidence="2" id="KW-0521">NADP</keyword>
<comment type="similarity">
    <text evidence="1">Belongs to the short-chain dehydrogenases/reductases (SDR) family.</text>
</comment>
<name>A0ABQ9FBZ6_TEGGR</name>
<comment type="caution">
    <text evidence="3">The sequence shown here is derived from an EMBL/GenBank/DDBJ whole genome shotgun (WGS) entry which is preliminary data.</text>
</comment>
<dbReference type="InterPro" id="IPR036291">
    <property type="entry name" value="NAD(P)-bd_dom_sf"/>
</dbReference>
<dbReference type="PANTHER" id="PTHR44252">
    <property type="entry name" value="D-ERYTHRULOSE REDUCTASE"/>
    <property type="match status" value="1"/>
</dbReference>
<evidence type="ECO:0000256" key="2">
    <source>
        <dbReference type="ARBA" id="ARBA00022857"/>
    </source>
</evidence>